<dbReference type="EMBL" id="RZNZ01000003">
    <property type="protein sequence ID" value="KAA8821751.1"/>
    <property type="molecule type" value="Genomic_DNA"/>
</dbReference>
<dbReference type="PANTHER" id="PTHR30582">
    <property type="entry name" value="L,D-TRANSPEPTIDASE"/>
    <property type="match status" value="1"/>
</dbReference>
<dbReference type="InterPro" id="IPR005490">
    <property type="entry name" value="LD_TPept_cat_dom"/>
</dbReference>
<keyword evidence="2" id="KW-0808">Transferase</keyword>
<evidence type="ECO:0000256" key="1">
    <source>
        <dbReference type="ARBA" id="ARBA00004752"/>
    </source>
</evidence>
<protein>
    <submittedName>
        <fullName evidence="9">Murein L,D-transpeptidase</fullName>
    </submittedName>
</protein>
<dbReference type="InterPro" id="IPR038063">
    <property type="entry name" value="Transpep_catalytic_dom"/>
</dbReference>
<feature type="domain" description="L,D-TPase catalytic" evidence="7">
    <location>
        <begin position="70"/>
        <end position="191"/>
    </location>
</feature>
<dbReference type="PANTHER" id="PTHR30582:SF2">
    <property type="entry name" value="L,D-TRANSPEPTIDASE YCIB-RELATED"/>
    <property type="match status" value="1"/>
</dbReference>
<evidence type="ECO:0000313" key="11">
    <source>
        <dbReference type="Proteomes" id="UP000374630"/>
    </source>
</evidence>
<dbReference type="Proteomes" id="UP000345527">
    <property type="component" value="Unassembled WGS sequence"/>
</dbReference>
<comment type="caution">
    <text evidence="9">The sequence shown here is derived from an EMBL/GenBank/DDBJ whole genome shotgun (WGS) entry which is preliminary data.</text>
</comment>
<evidence type="ECO:0000256" key="3">
    <source>
        <dbReference type="ARBA" id="ARBA00022960"/>
    </source>
</evidence>
<dbReference type="GO" id="GO:0016740">
    <property type="term" value="F:transferase activity"/>
    <property type="evidence" value="ECO:0007669"/>
    <property type="project" value="UniProtKB-KW"/>
</dbReference>
<evidence type="ECO:0000313" key="10">
    <source>
        <dbReference type="Proteomes" id="UP000345527"/>
    </source>
</evidence>
<proteinExistence type="predicted"/>
<organism evidence="9 10">
    <name type="scientific">Bifidobacterium vespertilionis</name>
    <dbReference type="NCBI Taxonomy" id="2562524"/>
    <lineage>
        <taxon>Bacteria</taxon>
        <taxon>Bacillati</taxon>
        <taxon>Actinomycetota</taxon>
        <taxon>Actinomycetes</taxon>
        <taxon>Bifidobacteriales</taxon>
        <taxon>Bifidobacteriaceae</taxon>
        <taxon>Bifidobacterium</taxon>
    </lineage>
</organism>
<accession>A0A5J5DXY9</accession>
<sequence>MVTANGRHGEAQSVAAAPVVELVELDRSSAPAVNAALAAKQAREPLIAKVRANWREPTGTQPDLSQYSDISVDVSLADQMVYVKSAGKVIYEMVASTGINDSTPHGTFRTNGAGGDHFYTPYDHMGADYWTRITGVYLFHSVPTGYDAGDYIESEAVKLGQPASHGCVRLTVADAKWIHEQLPKGTPVTIG</sequence>
<dbReference type="Pfam" id="PF03734">
    <property type="entry name" value="YkuD"/>
    <property type="match status" value="1"/>
</dbReference>
<evidence type="ECO:0000256" key="5">
    <source>
        <dbReference type="ARBA" id="ARBA00023316"/>
    </source>
</evidence>
<evidence type="ECO:0000313" key="8">
    <source>
        <dbReference type="EMBL" id="KAA8821751.1"/>
    </source>
</evidence>
<gene>
    <name evidence="9" type="ORF">EM848_00760</name>
    <name evidence="8" type="ORF">EMO90_03465</name>
</gene>
<dbReference type="GO" id="GO:0018104">
    <property type="term" value="P:peptidoglycan-protein cross-linking"/>
    <property type="evidence" value="ECO:0007669"/>
    <property type="project" value="TreeGrafter"/>
</dbReference>
<dbReference type="EMBL" id="RZOA01000001">
    <property type="protein sequence ID" value="KAA8824831.1"/>
    <property type="molecule type" value="Genomic_DNA"/>
</dbReference>
<dbReference type="AlphaFoldDB" id="A0A5J5DXY9"/>
<dbReference type="OrthoDB" id="5242394at2"/>
<dbReference type="PROSITE" id="PS52029">
    <property type="entry name" value="LD_TPASE"/>
    <property type="match status" value="1"/>
</dbReference>
<dbReference type="GO" id="GO:0071972">
    <property type="term" value="F:peptidoglycan L,D-transpeptidase activity"/>
    <property type="evidence" value="ECO:0007669"/>
    <property type="project" value="TreeGrafter"/>
</dbReference>
<evidence type="ECO:0000259" key="7">
    <source>
        <dbReference type="PROSITE" id="PS52029"/>
    </source>
</evidence>
<dbReference type="CDD" id="cd16913">
    <property type="entry name" value="YkuD_like"/>
    <property type="match status" value="1"/>
</dbReference>
<keyword evidence="5 6" id="KW-0961">Cell wall biogenesis/degradation</keyword>
<dbReference type="GO" id="GO:0008360">
    <property type="term" value="P:regulation of cell shape"/>
    <property type="evidence" value="ECO:0007669"/>
    <property type="project" value="UniProtKB-UniRule"/>
</dbReference>
<dbReference type="Gene3D" id="2.40.440.10">
    <property type="entry name" value="L,D-transpeptidase catalytic domain-like"/>
    <property type="match status" value="1"/>
</dbReference>
<keyword evidence="11" id="KW-1185">Reference proteome</keyword>
<evidence type="ECO:0000256" key="4">
    <source>
        <dbReference type="ARBA" id="ARBA00022984"/>
    </source>
</evidence>
<comment type="pathway">
    <text evidence="1 6">Cell wall biogenesis; peptidoglycan biosynthesis.</text>
</comment>
<dbReference type="UniPathway" id="UPA00219"/>
<dbReference type="GO" id="GO:0071555">
    <property type="term" value="P:cell wall organization"/>
    <property type="evidence" value="ECO:0007669"/>
    <property type="project" value="UniProtKB-UniRule"/>
</dbReference>
<dbReference type="GO" id="GO:0005576">
    <property type="term" value="C:extracellular region"/>
    <property type="evidence" value="ECO:0007669"/>
    <property type="project" value="TreeGrafter"/>
</dbReference>
<feature type="active site" description="Nucleophile" evidence="6">
    <location>
        <position position="167"/>
    </location>
</feature>
<dbReference type="InterPro" id="IPR050979">
    <property type="entry name" value="LD-transpeptidase"/>
</dbReference>
<dbReference type="Proteomes" id="UP000374630">
    <property type="component" value="Unassembled WGS sequence"/>
</dbReference>
<keyword evidence="3 6" id="KW-0133">Cell shape</keyword>
<reference evidence="10 11" key="1">
    <citation type="journal article" date="2019" name="Syst. Appl. Microbiol.">
        <title>Characterization of Bifidobacterium species in feaces of the Egyptian fruit bat: Description of B. vespertilionis sp. nov. and B. rousetti sp. nov.</title>
        <authorList>
            <person name="Modesto M."/>
            <person name="Satti M."/>
            <person name="Watanabe K."/>
            <person name="Puglisi E."/>
            <person name="Morelli L."/>
            <person name="Huang C.-H."/>
            <person name="Liou J.-S."/>
            <person name="Miyashita M."/>
            <person name="Tamura T."/>
            <person name="Saito S."/>
            <person name="Mori K."/>
            <person name="Huang L."/>
            <person name="Sciavilla P."/>
            <person name="Sandri C."/>
            <person name="Spiezio C."/>
            <person name="Vitali F."/>
            <person name="Cavalieri D."/>
            <person name="Perpetuini G."/>
            <person name="Tofalo R."/>
            <person name="Bonetti A."/>
            <person name="Arita M."/>
            <person name="Mattarelli P."/>
        </authorList>
    </citation>
    <scope>NUCLEOTIDE SEQUENCE [LARGE SCALE GENOMIC DNA]</scope>
    <source>
        <strain evidence="8 11">RST16</strain>
        <strain evidence="9 10">RST8</strain>
    </source>
</reference>
<feature type="active site" description="Proton donor/acceptor" evidence="6">
    <location>
        <position position="140"/>
    </location>
</feature>
<keyword evidence="4 6" id="KW-0573">Peptidoglycan synthesis</keyword>
<evidence type="ECO:0000256" key="2">
    <source>
        <dbReference type="ARBA" id="ARBA00022679"/>
    </source>
</evidence>
<evidence type="ECO:0000256" key="6">
    <source>
        <dbReference type="PROSITE-ProRule" id="PRU01373"/>
    </source>
</evidence>
<dbReference type="SUPFAM" id="SSF141523">
    <property type="entry name" value="L,D-transpeptidase catalytic domain-like"/>
    <property type="match status" value="1"/>
</dbReference>
<evidence type="ECO:0000313" key="9">
    <source>
        <dbReference type="EMBL" id="KAA8824831.1"/>
    </source>
</evidence>
<name>A0A5J5DXY9_9BIFI</name>